<keyword evidence="1" id="KW-1185">Reference proteome</keyword>
<name>A0A1I7ZA90_9BILA</name>
<protein>
    <submittedName>
        <fullName evidence="2">TraG-D_C domain-containing protein</fullName>
    </submittedName>
</protein>
<proteinExistence type="predicted"/>
<dbReference type="Proteomes" id="UP000095287">
    <property type="component" value="Unplaced"/>
</dbReference>
<accession>A0A1I7ZA90</accession>
<dbReference type="AlphaFoldDB" id="A0A1I7ZA90"/>
<sequence>MQPCQPSCGWPTCTSAPTNGFKWIDGLELGVTAYSTLPAVMRLADMYQCTYVISRCEQFLRSDESKHMPPMTKFAIADEFNLADDVRDEIVKKIPTEQLKRVVRSGRHRVFSVYSRDIIERQLASDSNGKTVRESIYGN</sequence>
<evidence type="ECO:0000313" key="1">
    <source>
        <dbReference type="Proteomes" id="UP000095287"/>
    </source>
</evidence>
<reference evidence="2" key="1">
    <citation type="submission" date="2016-11" db="UniProtKB">
        <authorList>
            <consortium name="WormBaseParasite"/>
        </authorList>
    </citation>
    <scope>IDENTIFICATION</scope>
</reference>
<organism evidence="1 2">
    <name type="scientific">Steinernema glaseri</name>
    <dbReference type="NCBI Taxonomy" id="37863"/>
    <lineage>
        <taxon>Eukaryota</taxon>
        <taxon>Metazoa</taxon>
        <taxon>Ecdysozoa</taxon>
        <taxon>Nematoda</taxon>
        <taxon>Chromadorea</taxon>
        <taxon>Rhabditida</taxon>
        <taxon>Tylenchina</taxon>
        <taxon>Panagrolaimomorpha</taxon>
        <taxon>Strongyloidoidea</taxon>
        <taxon>Steinernematidae</taxon>
        <taxon>Steinernema</taxon>
    </lineage>
</organism>
<dbReference type="WBParaSite" id="L893_g24334.t1">
    <property type="protein sequence ID" value="L893_g24334.t1"/>
    <property type="gene ID" value="L893_g24334"/>
</dbReference>
<evidence type="ECO:0000313" key="2">
    <source>
        <dbReference type="WBParaSite" id="L893_g24334.t1"/>
    </source>
</evidence>